<dbReference type="AlphaFoldDB" id="A0A376FZW7"/>
<evidence type="ECO:0000313" key="3">
    <source>
        <dbReference type="EMBL" id="STD52813.1"/>
    </source>
</evidence>
<protein>
    <submittedName>
        <fullName evidence="2">DUF1449 family protein</fullName>
    </submittedName>
</protein>
<evidence type="ECO:0000256" key="1">
    <source>
        <dbReference type="SAM" id="Phobius"/>
    </source>
</evidence>
<keyword evidence="1" id="KW-0812">Transmembrane</keyword>
<feature type="transmembrane region" description="Helical" evidence="1">
    <location>
        <begin position="118"/>
        <end position="137"/>
    </location>
</feature>
<dbReference type="EMBL" id="CP040908">
    <property type="protein sequence ID" value="QLL59269.1"/>
    <property type="molecule type" value="Genomic_DNA"/>
</dbReference>
<dbReference type="KEGG" id="efal:FH779_14750"/>
<accession>A0A376FZW7</accession>
<evidence type="ECO:0000313" key="2">
    <source>
        <dbReference type="EMBL" id="QLL59269.1"/>
    </source>
</evidence>
<keyword evidence="1" id="KW-0472">Membrane</keyword>
<evidence type="ECO:0000313" key="4">
    <source>
        <dbReference type="Proteomes" id="UP000254737"/>
    </source>
</evidence>
<reference evidence="3 4" key="1">
    <citation type="submission" date="2018-06" db="EMBL/GenBank/DDBJ databases">
        <authorList>
            <consortium name="Pathogen Informatics"/>
            <person name="Doyle S."/>
        </authorList>
    </citation>
    <scope>NUCLEOTIDE SEQUENCE [LARGE SCALE GENOMIC DNA]</scope>
    <source>
        <strain evidence="3 4">NCTC13456</strain>
    </source>
</reference>
<name>A0A376FZW7_9FLAO</name>
<dbReference type="GeneID" id="78402742"/>
<organism evidence="3 4">
    <name type="scientific">Empedobacter falsenii</name>
    <dbReference type="NCBI Taxonomy" id="343874"/>
    <lineage>
        <taxon>Bacteria</taxon>
        <taxon>Pseudomonadati</taxon>
        <taxon>Bacteroidota</taxon>
        <taxon>Flavobacteriia</taxon>
        <taxon>Flavobacteriales</taxon>
        <taxon>Weeksellaceae</taxon>
        <taxon>Empedobacter</taxon>
    </lineage>
</organism>
<sequence length="230" mass="25834">MSEILNLLFNPLANGIMTILMGFSLVYWVFQLLAGDGIDLGTDSDFHIGDINDVDAHHEIDADHDADADVHHEPGFWAKCLEFINVGKVPLMVIITLFKFISWVITIISSIVFGLSKLGLYSVLVLIPVFIIAYFMMHWITKPLVRVYAELGYHGEDETDFIGRVGKSKSKITGDKIGSAEFQIEKDIITLNIKSQNGEEINFGDTIIITDESPSNHYYFVIKHITLNNI</sequence>
<feature type="transmembrane region" description="Helical" evidence="1">
    <location>
        <begin position="12"/>
        <end position="30"/>
    </location>
</feature>
<keyword evidence="5" id="KW-1185">Reference proteome</keyword>
<feature type="transmembrane region" description="Helical" evidence="1">
    <location>
        <begin position="89"/>
        <end position="112"/>
    </location>
</feature>
<evidence type="ECO:0000313" key="5">
    <source>
        <dbReference type="Proteomes" id="UP000510643"/>
    </source>
</evidence>
<proteinExistence type="predicted"/>
<keyword evidence="1" id="KW-1133">Transmembrane helix</keyword>
<dbReference type="Proteomes" id="UP000510643">
    <property type="component" value="Chromosome"/>
</dbReference>
<gene>
    <name evidence="2" type="ORF">FH779_14750</name>
    <name evidence="3" type="ORF">NCTC13456_00019</name>
</gene>
<dbReference type="Proteomes" id="UP000254737">
    <property type="component" value="Unassembled WGS sequence"/>
</dbReference>
<dbReference type="STRING" id="343874.GCA_000805695_02984"/>
<dbReference type="EMBL" id="UFXS01000001">
    <property type="protein sequence ID" value="STD52813.1"/>
    <property type="molecule type" value="Genomic_DNA"/>
</dbReference>
<reference evidence="2 5" key="2">
    <citation type="submission" date="2019-06" db="EMBL/GenBank/DDBJ databases">
        <title>Emergence of pandrug resistant Empedobacter falsenii in China.</title>
        <authorList>
            <person name="Dong N."/>
            <person name="Chen S."/>
            <person name="Zhang R."/>
        </authorList>
    </citation>
    <scope>NUCLEOTIDE SEQUENCE [LARGE SCALE GENOMIC DNA]</scope>
    <source>
        <strain evidence="2 5">1681-1</strain>
    </source>
</reference>
<dbReference type="RefSeq" id="WP_114997780.1">
    <property type="nucleotide sequence ID" value="NZ_CP040908.1"/>
</dbReference>